<evidence type="ECO:0000256" key="1">
    <source>
        <dbReference type="ARBA" id="ARBA00009437"/>
    </source>
</evidence>
<dbReference type="SUPFAM" id="SSF46785">
    <property type="entry name" value="Winged helix' DNA-binding domain"/>
    <property type="match status" value="1"/>
</dbReference>
<dbReference type="InterPro" id="IPR005119">
    <property type="entry name" value="LysR_subst-bd"/>
</dbReference>
<dbReference type="Gene3D" id="3.40.190.290">
    <property type="match status" value="1"/>
</dbReference>
<dbReference type="PANTHER" id="PTHR30537">
    <property type="entry name" value="HTH-TYPE TRANSCRIPTIONAL REGULATOR"/>
    <property type="match status" value="1"/>
</dbReference>
<reference evidence="7" key="1">
    <citation type="submission" date="2014-09" db="EMBL/GenBank/DDBJ databases">
        <authorList>
            <person name="Hjerde E."/>
        </authorList>
    </citation>
    <scope>NUCLEOTIDE SEQUENCE [LARGE SCALE GENOMIC DNA]</scope>
    <source>
        <strain evidence="7">06/09/139</strain>
    </source>
</reference>
<keyword evidence="2" id="KW-0805">Transcription regulation</keyword>
<feature type="domain" description="HTH lysR-type" evidence="5">
    <location>
        <begin position="1"/>
        <end position="63"/>
    </location>
</feature>
<dbReference type="InterPro" id="IPR036388">
    <property type="entry name" value="WH-like_DNA-bd_sf"/>
</dbReference>
<dbReference type="OrthoDB" id="9786526at2"/>
<dbReference type="Gene3D" id="1.10.10.10">
    <property type="entry name" value="Winged helix-like DNA-binding domain superfamily/Winged helix DNA-binding domain"/>
    <property type="match status" value="1"/>
</dbReference>
<dbReference type="HOGENOM" id="CLU_039613_16_2_6"/>
<dbReference type="PATRIC" id="fig|80852.17.peg.1125"/>
<dbReference type="InterPro" id="IPR000847">
    <property type="entry name" value="LysR_HTH_N"/>
</dbReference>
<evidence type="ECO:0000256" key="2">
    <source>
        <dbReference type="ARBA" id="ARBA00023015"/>
    </source>
</evidence>
<dbReference type="STRING" id="80852.AWOD_I_1098"/>
<dbReference type="AlphaFoldDB" id="A0A090KI24"/>
<dbReference type="Proteomes" id="UP000032427">
    <property type="component" value="Chromosome 1"/>
</dbReference>
<dbReference type="Pfam" id="PF00126">
    <property type="entry name" value="HTH_1"/>
    <property type="match status" value="1"/>
</dbReference>
<dbReference type="PANTHER" id="PTHR30537:SF5">
    <property type="entry name" value="HTH-TYPE TRANSCRIPTIONAL ACTIVATOR TTDR-RELATED"/>
    <property type="match status" value="1"/>
</dbReference>
<organism evidence="6 7">
    <name type="scientific">Aliivibrio wodanis</name>
    <dbReference type="NCBI Taxonomy" id="80852"/>
    <lineage>
        <taxon>Bacteria</taxon>
        <taxon>Pseudomonadati</taxon>
        <taxon>Pseudomonadota</taxon>
        <taxon>Gammaproteobacteria</taxon>
        <taxon>Vibrionales</taxon>
        <taxon>Vibrionaceae</taxon>
        <taxon>Aliivibrio</taxon>
    </lineage>
</organism>
<evidence type="ECO:0000259" key="5">
    <source>
        <dbReference type="PROSITE" id="PS50931"/>
    </source>
</evidence>
<protein>
    <submittedName>
        <fullName evidence="6">HTH-type transcriptional regulator, LysR family</fullName>
    </submittedName>
</protein>
<keyword evidence="3" id="KW-0238">DNA-binding</keyword>
<accession>A0A090KI24</accession>
<dbReference type="Pfam" id="PF03466">
    <property type="entry name" value="LysR_substrate"/>
    <property type="match status" value="1"/>
</dbReference>
<dbReference type="GO" id="GO:0043565">
    <property type="term" value="F:sequence-specific DNA binding"/>
    <property type="evidence" value="ECO:0007669"/>
    <property type="project" value="TreeGrafter"/>
</dbReference>
<proteinExistence type="inferred from homology"/>
<sequence length="289" mass="33493">MNSIFGSIDDLFLFCKVVQLGSQQGAAKELKLPVSTVSRRLSLMEEKLGVRLLEKKGRELVATETGQQYYQLLESQFTDLESHCHQLKDHKEEVTGTLRLSLPYRFYNSYVRELITDFLLEFPHSQIEVNLCAEDALPETDRDLVLTFDISRAEGMIARPLFLAKHSVFVSQSYWQNNDVTEIETIDWIRLDDQKSLTYTDAKQTLKQINVHPRLQVNDLDQVMHAVIKGLGAARLPIHLVTPEMDLVEVFSEYQFPPRQSYLVYKQRKFQPKALTILIERIMNAMERI</sequence>
<dbReference type="PROSITE" id="PS50931">
    <property type="entry name" value="HTH_LYSR"/>
    <property type="match status" value="1"/>
</dbReference>
<evidence type="ECO:0000313" key="7">
    <source>
        <dbReference type="Proteomes" id="UP000032427"/>
    </source>
</evidence>
<gene>
    <name evidence="6" type="ORF">AWOD_I_1098</name>
</gene>
<dbReference type="GO" id="GO:0006351">
    <property type="term" value="P:DNA-templated transcription"/>
    <property type="evidence" value="ECO:0007669"/>
    <property type="project" value="TreeGrafter"/>
</dbReference>
<comment type="similarity">
    <text evidence="1">Belongs to the LysR transcriptional regulatory family.</text>
</comment>
<dbReference type="InterPro" id="IPR036390">
    <property type="entry name" value="WH_DNA-bd_sf"/>
</dbReference>
<dbReference type="InterPro" id="IPR058163">
    <property type="entry name" value="LysR-type_TF_proteobact-type"/>
</dbReference>
<dbReference type="GO" id="GO:0003700">
    <property type="term" value="F:DNA-binding transcription factor activity"/>
    <property type="evidence" value="ECO:0007669"/>
    <property type="project" value="InterPro"/>
</dbReference>
<evidence type="ECO:0000256" key="4">
    <source>
        <dbReference type="ARBA" id="ARBA00023163"/>
    </source>
</evidence>
<dbReference type="KEGG" id="awd:AWOD_I_1098"/>
<dbReference type="EMBL" id="LN554846">
    <property type="protein sequence ID" value="CED71184.1"/>
    <property type="molecule type" value="Genomic_DNA"/>
</dbReference>
<name>A0A090KI24_9GAMM</name>
<dbReference type="GeneID" id="28540662"/>
<evidence type="ECO:0000313" key="6">
    <source>
        <dbReference type="EMBL" id="CED71184.1"/>
    </source>
</evidence>
<keyword evidence="7" id="KW-1185">Reference proteome</keyword>
<dbReference type="SUPFAM" id="SSF53850">
    <property type="entry name" value="Periplasmic binding protein-like II"/>
    <property type="match status" value="1"/>
</dbReference>
<evidence type="ECO:0000256" key="3">
    <source>
        <dbReference type="ARBA" id="ARBA00023125"/>
    </source>
</evidence>
<keyword evidence="4" id="KW-0804">Transcription</keyword>